<dbReference type="SUPFAM" id="SSF143791">
    <property type="entry name" value="DUSP-like"/>
    <property type="match status" value="1"/>
</dbReference>
<dbReference type="SMART" id="SM00695">
    <property type="entry name" value="DUSP"/>
    <property type="match status" value="1"/>
</dbReference>
<dbReference type="EMBL" id="SNRW01003685">
    <property type="protein sequence ID" value="KAA6389185.1"/>
    <property type="molecule type" value="Genomic_DNA"/>
</dbReference>
<dbReference type="PROSITE" id="PS51283">
    <property type="entry name" value="DUSP"/>
    <property type="match status" value="1"/>
</dbReference>
<dbReference type="GO" id="GO:0004843">
    <property type="term" value="F:cysteine-type deubiquitinase activity"/>
    <property type="evidence" value="ECO:0007669"/>
    <property type="project" value="InterPro"/>
</dbReference>
<feature type="domain" description="DUSP" evidence="1">
    <location>
        <begin position="26"/>
        <end position="118"/>
    </location>
</feature>
<dbReference type="Proteomes" id="UP000324800">
    <property type="component" value="Unassembled WGS sequence"/>
</dbReference>
<gene>
    <name evidence="2" type="ORF">EZS28_015292</name>
</gene>
<name>A0A5J4W2Z1_9EUKA</name>
<reference evidence="2 3" key="1">
    <citation type="submission" date="2019-03" db="EMBL/GenBank/DDBJ databases">
        <title>Single cell metagenomics reveals metabolic interactions within the superorganism composed of flagellate Streblomastix strix and complex community of Bacteroidetes bacteria on its surface.</title>
        <authorList>
            <person name="Treitli S.C."/>
            <person name="Kolisko M."/>
            <person name="Husnik F."/>
            <person name="Keeling P."/>
            <person name="Hampl V."/>
        </authorList>
    </citation>
    <scope>NUCLEOTIDE SEQUENCE [LARGE SCALE GENOMIC DNA]</scope>
    <source>
        <strain evidence="2">ST1C</strain>
    </source>
</reference>
<evidence type="ECO:0000259" key="1">
    <source>
        <dbReference type="PROSITE" id="PS51283"/>
    </source>
</evidence>
<proteinExistence type="predicted"/>
<feature type="non-terminal residue" evidence="2">
    <location>
        <position position="1"/>
    </location>
</feature>
<dbReference type="InterPro" id="IPR035927">
    <property type="entry name" value="DUSP-like_sf"/>
</dbReference>
<dbReference type="Gene3D" id="3.30.2230.10">
    <property type="entry name" value="DUSP-like"/>
    <property type="match status" value="1"/>
</dbReference>
<evidence type="ECO:0000313" key="3">
    <source>
        <dbReference type="Proteomes" id="UP000324800"/>
    </source>
</evidence>
<dbReference type="Pfam" id="PF06337">
    <property type="entry name" value="DUSP"/>
    <property type="match status" value="1"/>
</dbReference>
<evidence type="ECO:0000313" key="2">
    <source>
        <dbReference type="EMBL" id="KAA6389185.1"/>
    </source>
</evidence>
<organism evidence="2 3">
    <name type="scientific">Streblomastix strix</name>
    <dbReference type="NCBI Taxonomy" id="222440"/>
    <lineage>
        <taxon>Eukaryota</taxon>
        <taxon>Metamonada</taxon>
        <taxon>Preaxostyla</taxon>
        <taxon>Oxymonadida</taxon>
        <taxon>Streblomastigidae</taxon>
        <taxon>Streblomastix</taxon>
    </lineage>
</organism>
<protein>
    <recommendedName>
        <fullName evidence="1">DUSP domain-containing protein</fullName>
    </recommendedName>
</protein>
<dbReference type="InterPro" id="IPR006615">
    <property type="entry name" value="Pept_C19_DUSP"/>
</dbReference>
<accession>A0A5J4W2Z1</accession>
<sequence>LPPSQRVVAISPLLYFECVRAFGGGPTVRYPSKRCQKCDNIQRNHLLAIDSQWLHNWILYITQQTSISPGPITNQHLCGNNRKLKDGLVIVKDYRLVSQDLWRFLINAYGGGPDVRQR</sequence>
<dbReference type="AlphaFoldDB" id="A0A5J4W2Z1"/>
<comment type="caution">
    <text evidence="2">The sequence shown here is derived from an EMBL/GenBank/DDBJ whole genome shotgun (WGS) entry which is preliminary data.</text>
</comment>
<dbReference type="OrthoDB" id="73004at2759"/>